<comment type="caution">
    <text evidence="1">The sequence shown here is derived from an EMBL/GenBank/DDBJ whole genome shotgun (WGS) entry which is preliminary data.</text>
</comment>
<protein>
    <submittedName>
        <fullName evidence="1">DNA excision repair protein ERCC-1</fullName>
    </submittedName>
</protein>
<organism evidence="1 2">
    <name type="scientific">Melia azedarach</name>
    <name type="common">Chinaberry tree</name>
    <dbReference type="NCBI Taxonomy" id="155640"/>
    <lineage>
        <taxon>Eukaryota</taxon>
        <taxon>Viridiplantae</taxon>
        <taxon>Streptophyta</taxon>
        <taxon>Embryophyta</taxon>
        <taxon>Tracheophyta</taxon>
        <taxon>Spermatophyta</taxon>
        <taxon>Magnoliopsida</taxon>
        <taxon>eudicotyledons</taxon>
        <taxon>Gunneridae</taxon>
        <taxon>Pentapetalae</taxon>
        <taxon>rosids</taxon>
        <taxon>malvids</taxon>
        <taxon>Sapindales</taxon>
        <taxon>Meliaceae</taxon>
        <taxon>Melia</taxon>
    </lineage>
</organism>
<reference evidence="1 2" key="1">
    <citation type="journal article" date="2023" name="Science">
        <title>Complex scaffold remodeling in plant triterpene biosynthesis.</title>
        <authorList>
            <person name="De La Pena R."/>
            <person name="Hodgson H."/>
            <person name="Liu J.C."/>
            <person name="Stephenson M.J."/>
            <person name="Martin A.C."/>
            <person name="Owen C."/>
            <person name="Harkess A."/>
            <person name="Leebens-Mack J."/>
            <person name="Jimenez L.E."/>
            <person name="Osbourn A."/>
            <person name="Sattely E.S."/>
        </authorList>
    </citation>
    <scope>NUCLEOTIDE SEQUENCE [LARGE SCALE GENOMIC DNA]</scope>
    <source>
        <strain evidence="2">cv. JPN11</strain>
        <tissue evidence="1">Leaf</tissue>
    </source>
</reference>
<keyword evidence="2" id="KW-1185">Reference proteome</keyword>
<dbReference type="Proteomes" id="UP001164539">
    <property type="component" value="Chromosome 4"/>
</dbReference>
<accession>A0ACC1Y7D9</accession>
<name>A0ACC1Y7D9_MELAZ</name>
<proteinExistence type="predicted"/>
<evidence type="ECO:0000313" key="2">
    <source>
        <dbReference type="Proteomes" id="UP001164539"/>
    </source>
</evidence>
<sequence>MDNEDQNPETPPPTSQSKKKTLITIPSYQEVIGSTQINSTATQQQNLFKPSQSFSQAFSFIKSSEFYHPPLVRPTTPQNPTSSQGGEQNVGNASTSSTQATQSRNAILVSHRQKGNPLLKHIRNVRWAFADVVCDYLIGQNSCALYLSLRYHLLHPDYLYYRIRELQKNFKLRIVLCHVDVEDVVKPLLEVTKTALLHDCTLLCAWSLEECGRYLETIKVYENKPADLIQGQMDTDYISRLTHALTTVRHVNKTDVVTLGSTFGSLSHIMDASMEDLARCPGIGERKVKRLYDTFHDPFKRVVSSHPPVPEIPAEKDAEPTSVSEVTEVEKDTEGKHKCRKKEPELTIKSALSAAFAKYTDKIGKKNNSSSEGGETSAAKSGTKNRDSSEGTAS</sequence>
<evidence type="ECO:0000313" key="1">
    <source>
        <dbReference type="EMBL" id="KAJ4719510.1"/>
    </source>
</evidence>
<dbReference type="EMBL" id="CM051397">
    <property type="protein sequence ID" value="KAJ4719510.1"/>
    <property type="molecule type" value="Genomic_DNA"/>
</dbReference>
<gene>
    <name evidence="1" type="ORF">OWV82_007479</name>
</gene>